<organism evidence="1 2">
    <name type="scientific">Lasius platythorax</name>
    <dbReference type="NCBI Taxonomy" id="488582"/>
    <lineage>
        <taxon>Eukaryota</taxon>
        <taxon>Metazoa</taxon>
        <taxon>Ecdysozoa</taxon>
        <taxon>Arthropoda</taxon>
        <taxon>Hexapoda</taxon>
        <taxon>Insecta</taxon>
        <taxon>Pterygota</taxon>
        <taxon>Neoptera</taxon>
        <taxon>Endopterygota</taxon>
        <taxon>Hymenoptera</taxon>
        <taxon>Apocrita</taxon>
        <taxon>Aculeata</taxon>
        <taxon>Formicoidea</taxon>
        <taxon>Formicidae</taxon>
        <taxon>Formicinae</taxon>
        <taxon>Lasius</taxon>
        <taxon>Lasius</taxon>
    </lineage>
</organism>
<sequence>MTCAGTVVGSWRTAYSSQLSPDATSLDAAAFPSLSVEGTRPLKHAQVTRYIANSDSRTIHYKNSAGTQRSLSYVISSKKIRVFVREARS</sequence>
<reference evidence="1" key="1">
    <citation type="submission" date="2024-04" db="EMBL/GenBank/DDBJ databases">
        <authorList>
            <consortium name="Molecular Ecology Group"/>
        </authorList>
    </citation>
    <scope>NUCLEOTIDE SEQUENCE</scope>
</reference>
<dbReference type="AlphaFoldDB" id="A0AAV2NEH8"/>
<keyword evidence="2" id="KW-1185">Reference proteome</keyword>
<dbReference type="EMBL" id="OZ034837">
    <property type="protein sequence ID" value="CAL1678591.1"/>
    <property type="molecule type" value="Genomic_DNA"/>
</dbReference>
<proteinExistence type="predicted"/>
<accession>A0AAV2NEH8</accession>
<gene>
    <name evidence="1" type="ORF">LPLAT_LOCUS4411</name>
</gene>
<dbReference type="Proteomes" id="UP001497644">
    <property type="component" value="Chromosome 14"/>
</dbReference>
<evidence type="ECO:0000313" key="2">
    <source>
        <dbReference type="Proteomes" id="UP001497644"/>
    </source>
</evidence>
<protein>
    <submittedName>
        <fullName evidence="1">Uncharacterized protein</fullName>
    </submittedName>
</protein>
<evidence type="ECO:0000313" key="1">
    <source>
        <dbReference type="EMBL" id="CAL1678591.1"/>
    </source>
</evidence>
<name>A0AAV2NEH8_9HYME</name>